<dbReference type="PANTHER" id="PTHR43591">
    <property type="entry name" value="METHYLTRANSFERASE"/>
    <property type="match status" value="1"/>
</dbReference>
<dbReference type="GO" id="GO:0008757">
    <property type="term" value="F:S-adenosylmethionine-dependent methyltransferase activity"/>
    <property type="evidence" value="ECO:0007669"/>
    <property type="project" value="InterPro"/>
</dbReference>
<evidence type="ECO:0000313" key="3">
    <source>
        <dbReference type="Proteomes" id="UP000298860"/>
    </source>
</evidence>
<dbReference type="RefSeq" id="WP_137816414.1">
    <property type="nucleotide sequence ID" value="NZ_BJFL01000043.1"/>
</dbReference>
<comment type="caution">
    <text evidence="2">The sequence shown here is derived from an EMBL/GenBank/DDBJ whole genome shotgun (WGS) entry which is preliminary data.</text>
</comment>
<dbReference type="AlphaFoldDB" id="A0A4D4JCW4"/>
<accession>A0A4D4JCW4</accession>
<feature type="domain" description="Methyltransferase type 11" evidence="1">
    <location>
        <begin position="56"/>
        <end position="143"/>
    </location>
</feature>
<gene>
    <name evidence="2" type="ORF">GTS_51070</name>
</gene>
<dbReference type="InterPro" id="IPR029063">
    <property type="entry name" value="SAM-dependent_MTases_sf"/>
</dbReference>
<organism evidence="2 3">
    <name type="scientific">Gandjariella thermophila</name>
    <dbReference type="NCBI Taxonomy" id="1931992"/>
    <lineage>
        <taxon>Bacteria</taxon>
        <taxon>Bacillati</taxon>
        <taxon>Actinomycetota</taxon>
        <taxon>Actinomycetes</taxon>
        <taxon>Pseudonocardiales</taxon>
        <taxon>Pseudonocardiaceae</taxon>
        <taxon>Gandjariella</taxon>
    </lineage>
</organism>
<name>A0A4D4JCW4_9PSEU</name>
<dbReference type="EMBL" id="BJFL01000043">
    <property type="protein sequence ID" value="GDY33474.1"/>
    <property type="molecule type" value="Genomic_DNA"/>
</dbReference>
<reference evidence="3" key="1">
    <citation type="submission" date="2019-04" db="EMBL/GenBank/DDBJ databases">
        <title>Draft genome sequence of Pseudonocardiaceae bacterium SL3-2-4.</title>
        <authorList>
            <person name="Ningsih F."/>
            <person name="Yokota A."/>
            <person name="Sakai Y."/>
            <person name="Nanatani K."/>
            <person name="Yabe S."/>
            <person name="Oetari A."/>
            <person name="Sjamsuridzal W."/>
        </authorList>
    </citation>
    <scope>NUCLEOTIDE SEQUENCE [LARGE SCALE GENOMIC DNA]</scope>
    <source>
        <strain evidence="3">SL3-2-4</strain>
    </source>
</reference>
<dbReference type="Gene3D" id="3.40.50.150">
    <property type="entry name" value="Vaccinia Virus protein VP39"/>
    <property type="match status" value="1"/>
</dbReference>
<dbReference type="Pfam" id="PF08241">
    <property type="entry name" value="Methyltransf_11"/>
    <property type="match status" value="1"/>
</dbReference>
<proteinExistence type="predicted"/>
<evidence type="ECO:0000259" key="1">
    <source>
        <dbReference type="Pfam" id="PF08241"/>
    </source>
</evidence>
<dbReference type="InterPro" id="IPR013216">
    <property type="entry name" value="Methyltransf_11"/>
</dbReference>
<evidence type="ECO:0000313" key="2">
    <source>
        <dbReference type="EMBL" id="GDY33474.1"/>
    </source>
</evidence>
<dbReference type="Proteomes" id="UP000298860">
    <property type="component" value="Unassembled WGS sequence"/>
</dbReference>
<keyword evidence="3" id="KW-1185">Reference proteome</keyword>
<sequence>MSDLDTTSRAVLAGSAYRDERHLAARQSLYRWQQPTYDLPGIVLDHLPTGGGGVVLDVGCGNGRYVTRIRAQRPDLTVVGLDISAGILAHVAPPVAVADAAALPVADRSAVAVLAMHMLYHVDDVDAALTESVRVLSPGGTLIASTNAREDKNELDDLWSAAAAEVLGVERGPRRVSLSSRFPLDDAPAMLRPYFADVEVVELVGAITVREPEPVIAHLASYRTWADTAGVPFDATLECARRLLDSVIDRDGEFRISCRSGLLFCHGPR</sequence>
<protein>
    <recommendedName>
        <fullName evidence="1">Methyltransferase type 11 domain-containing protein</fullName>
    </recommendedName>
</protein>
<dbReference type="SUPFAM" id="SSF53335">
    <property type="entry name" value="S-adenosyl-L-methionine-dependent methyltransferases"/>
    <property type="match status" value="1"/>
</dbReference>
<dbReference type="OrthoDB" id="65624at2"/>